<name>A0AAW8WIL1_LACPE</name>
<organism evidence="2 3">
    <name type="scientific">Lactiplantibacillus pentosus</name>
    <name type="common">Lactobacillus pentosus</name>
    <dbReference type="NCBI Taxonomy" id="1589"/>
    <lineage>
        <taxon>Bacteria</taxon>
        <taxon>Bacillati</taxon>
        <taxon>Bacillota</taxon>
        <taxon>Bacilli</taxon>
        <taxon>Lactobacillales</taxon>
        <taxon>Lactobacillaceae</taxon>
        <taxon>Lactiplantibacillus</taxon>
    </lineage>
</organism>
<evidence type="ECO:0008006" key="4">
    <source>
        <dbReference type="Google" id="ProtNLM"/>
    </source>
</evidence>
<evidence type="ECO:0000313" key="2">
    <source>
        <dbReference type="EMBL" id="MDT7040366.1"/>
    </source>
</evidence>
<gene>
    <name evidence="2" type="ORF">RI555_15595</name>
</gene>
<dbReference type="RefSeq" id="WP_101872675.1">
    <property type="nucleotide sequence ID" value="NZ_BOUG01000021.1"/>
</dbReference>
<dbReference type="SUPFAM" id="SSF46955">
    <property type="entry name" value="Putative DNA-binding domain"/>
    <property type="match status" value="1"/>
</dbReference>
<dbReference type="Proteomes" id="UP001263852">
    <property type="component" value="Unassembled WGS sequence"/>
</dbReference>
<keyword evidence="1" id="KW-0175">Coiled coil</keyword>
<dbReference type="KEGG" id="lpg:BB562_00975"/>
<reference evidence="2" key="1">
    <citation type="submission" date="2023-08" db="EMBL/GenBank/DDBJ databases">
        <authorList>
            <person name="Page C.A."/>
            <person name="Perez-Diaz I.M."/>
        </authorList>
    </citation>
    <scope>NUCLEOTIDE SEQUENCE</scope>
    <source>
        <strain evidence="2">1.8.9</strain>
    </source>
</reference>
<feature type="coiled-coil region" evidence="1">
    <location>
        <begin position="89"/>
        <end position="116"/>
    </location>
</feature>
<proteinExistence type="predicted"/>
<evidence type="ECO:0000256" key="1">
    <source>
        <dbReference type="SAM" id="Coils"/>
    </source>
</evidence>
<dbReference type="AlphaFoldDB" id="A0AAW8WIL1"/>
<dbReference type="EMBL" id="JAVLAO010000001">
    <property type="protein sequence ID" value="MDT7040366.1"/>
    <property type="molecule type" value="Genomic_DNA"/>
</dbReference>
<accession>A0AAW8WIL1</accession>
<evidence type="ECO:0000313" key="3">
    <source>
        <dbReference type="Proteomes" id="UP001263852"/>
    </source>
</evidence>
<sequence length="127" mass="14721">MGDSTQKKQGISAVQAAMKLGIKAVTLRKYSLIVEKELNDKLKFRNKINKNRVYTASDITRFSRSITLTKSGFALSDALKISFNPGFGEKNDQQRILHLEDQIRQLTDRIIKLENIENSRTQHWWKR</sequence>
<dbReference type="Gene3D" id="1.10.1660.10">
    <property type="match status" value="1"/>
</dbReference>
<comment type="caution">
    <text evidence="2">The sequence shown here is derived from an EMBL/GenBank/DDBJ whole genome shotgun (WGS) entry which is preliminary data.</text>
</comment>
<dbReference type="InterPro" id="IPR009061">
    <property type="entry name" value="DNA-bd_dom_put_sf"/>
</dbReference>
<protein>
    <recommendedName>
        <fullName evidence="4">HTH merR-type domain-containing protein</fullName>
    </recommendedName>
</protein>